<dbReference type="EMBL" id="RBZP01000003">
    <property type="protein sequence ID" value="RKQ34688.1"/>
    <property type="molecule type" value="Genomic_DNA"/>
</dbReference>
<evidence type="ECO:0000313" key="2">
    <source>
        <dbReference type="Proteomes" id="UP000269301"/>
    </source>
</evidence>
<organism evidence="1 2">
    <name type="scientific">Oceanobacillus halophilus</name>
    <dbReference type="NCBI Taxonomy" id="930130"/>
    <lineage>
        <taxon>Bacteria</taxon>
        <taxon>Bacillati</taxon>
        <taxon>Bacillota</taxon>
        <taxon>Bacilli</taxon>
        <taxon>Bacillales</taxon>
        <taxon>Bacillaceae</taxon>
        <taxon>Oceanobacillus</taxon>
    </lineage>
</organism>
<dbReference type="AlphaFoldDB" id="A0A495A4X0"/>
<dbReference type="RefSeq" id="WP_121203721.1">
    <property type="nucleotide sequence ID" value="NZ_RBZP01000003.1"/>
</dbReference>
<name>A0A495A4X0_9BACI</name>
<accession>A0A495A4X0</accession>
<sequence length="72" mass="8380">MSSYQDFLREKQRIDEYVKNGYKITAVVGTLDGDSVELEKENTGEKQSILLRNADARKYITTLLIKRQLQKQ</sequence>
<keyword evidence="2" id="KW-1185">Reference proteome</keyword>
<protein>
    <submittedName>
        <fullName evidence="1">Uncharacterized protein</fullName>
    </submittedName>
</protein>
<comment type="caution">
    <text evidence="1">The sequence shown here is derived from an EMBL/GenBank/DDBJ whole genome shotgun (WGS) entry which is preliminary data.</text>
</comment>
<gene>
    <name evidence="1" type="ORF">D8M06_07145</name>
</gene>
<dbReference type="Proteomes" id="UP000269301">
    <property type="component" value="Unassembled WGS sequence"/>
</dbReference>
<dbReference type="OrthoDB" id="2655672at2"/>
<reference evidence="1 2" key="1">
    <citation type="journal article" date="2016" name="Int. J. Syst. Evol. Microbiol.">
        <title>Oceanobacillus halophilus sp. nov., a novel moderately halophilic bacterium from a hypersaline lake.</title>
        <authorList>
            <person name="Amoozegar M.A."/>
            <person name="Bagheri M."/>
            <person name="Makhdoumi A."/>
            <person name="Nikou M.M."/>
            <person name="Fazeli S.A.S."/>
            <person name="Schumann P."/>
            <person name="Sproer C."/>
            <person name="Sanchez-Porro C."/>
            <person name="Ventosa A."/>
        </authorList>
    </citation>
    <scope>NUCLEOTIDE SEQUENCE [LARGE SCALE GENOMIC DNA]</scope>
    <source>
        <strain evidence="1 2">DSM 23996</strain>
    </source>
</reference>
<evidence type="ECO:0000313" key="1">
    <source>
        <dbReference type="EMBL" id="RKQ34688.1"/>
    </source>
</evidence>
<proteinExistence type="predicted"/>